<comment type="caution">
    <text evidence="2">The sequence shown here is derived from an EMBL/GenBank/DDBJ whole genome shotgun (WGS) entry which is preliminary data.</text>
</comment>
<evidence type="ECO:0000313" key="2">
    <source>
        <dbReference type="EMBL" id="MEC4719946.1"/>
    </source>
</evidence>
<dbReference type="Proteomes" id="UP001352263">
    <property type="component" value="Unassembled WGS sequence"/>
</dbReference>
<gene>
    <name evidence="2" type="ORF">RY831_12360</name>
</gene>
<dbReference type="Pfam" id="PF14343">
    <property type="entry name" value="PrcB_C"/>
    <property type="match status" value="1"/>
</dbReference>
<keyword evidence="3" id="KW-1185">Reference proteome</keyword>
<feature type="domain" description="PrcB C-terminal" evidence="1">
    <location>
        <begin position="94"/>
        <end position="150"/>
    </location>
</feature>
<dbReference type="EMBL" id="JAWIIV010000009">
    <property type="protein sequence ID" value="MEC4719946.1"/>
    <property type="molecule type" value="Genomic_DNA"/>
</dbReference>
<sequence length="167" mass="18809">MSWKPMESIAHRHRATRLSILAAAVMLGACAGLGPRGDGPIAWETIDSDVYSGVMTEMKVVIRDQRNWARLWSEHKGNRHHPFPLPRIDFSEEMVAGIFTGERPNGCHAVRIQRVHRRAGTIIVEYSERTPSGPRICNYAVTHPSHLIALPSSREPIEFIRTPDRPS</sequence>
<accession>A0ABU6J931</accession>
<dbReference type="RefSeq" id="WP_326506662.1">
    <property type="nucleotide sequence ID" value="NZ_JAWIIV010000009.1"/>
</dbReference>
<dbReference type="PROSITE" id="PS51257">
    <property type="entry name" value="PROKAR_LIPOPROTEIN"/>
    <property type="match status" value="1"/>
</dbReference>
<reference evidence="2 3" key="1">
    <citation type="submission" date="2023-10" db="EMBL/GenBank/DDBJ databases">
        <title>Noviherbaspirillum sp. CPCC 100848 genome assembly.</title>
        <authorList>
            <person name="Li X.Y."/>
            <person name="Fang X.M."/>
        </authorList>
    </citation>
    <scope>NUCLEOTIDE SEQUENCE [LARGE SCALE GENOMIC DNA]</scope>
    <source>
        <strain evidence="2 3">CPCC 100848</strain>
    </source>
</reference>
<evidence type="ECO:0000313" key="3">
    <source>
        <dbReference type="Proteomes" id="UP001352263"/>
    </source>
</evidence>
<organism evidence="2 3">
    <name type="scientific">Noviherbaspirillum album</name>
    <dbReference type="NCBI Taxonomy" id="3080276"/>
    <lineage>
        <taxon>Bacteria</taxon>
        <taxon>Pseudomonadati</taxon>
        <taxon>Pseudomonadota</taxon>
        <taxon>Betaproteobacteria</taxon>
        <taxon>Burkholderiales</taxon>
        <taxon>Oxalobacteraceae</taxon>
        <taxon>Noviherbaspirillum</taxon>
    </lineage>
</organism>
<protein>
    <recommendedName>
        <fullName evidence="1">PrcB C-terminal domain-containing protein</fullName>
    </recommendedName>
</protein>
<dbReference type="InterPro" id="IPR025748">
    <property type="entry name" value="PrcB_C_dom"/>
</dbReference>
<proteinExistence type="predicted"/>
<name>A0ABU6J931_9BURK</name>
<evidence type="ECO:0000259" key="1">
    <source>
        <dbReference type="Pfam" id="PF14343"/>
    </source>
</evidence>